<evidence type="ECO:0000313" key="3">
    <source>
        <dbReference type="Proteomes" id="UP001151760"/>
    </source>
</evidence>
<organism evidence="2 3">
    <name type="scientific">Tanacetum coccineum</name>
    <dbReference type="NCBI Taxonomy" id="301880"/>
    <lineage>
        <taxon>Eukaryota</taxon>
        <taxon>Viridiplantae</taxon>
        <taxon>Streptophyta</taxon>
        <taxon>Embryophyta</taxon>
        <taxon>Tracheophyta</taxon>
        <taxon>Spermatophyta</taxon>
        <taxon>Magnoliopsida</taxon>
        <taxon>eudicotyledons</taxon>
        <taxon>Gunneridae</taxon>
        <taxon>Pentapetalae</taxon>
        <taxon>asterids</taxon>
        <taxon>campanulids</taxon>
        <taxon>Asterales</taxon>
        <taxon>Asteraceae</taxon>
        <taxon>Asteroideae</taxon>
        <taxon>Anthemideae</taxon>
        <taxon>Anthemidinae</taxon>
        <taxon>Tanacetum</taxon>
    </lineage>
</organism>
<reference evidence="2" key="1">
    <citation type="journal article" date="2022" name="Int. J. Mol. Sci.">
        <title>Draft Genome of Tanacetum Coccineum: Genomic Comparison of Closely Related Tanacetum-Family Plants.</title>
        <authorList>
            <person name="Yamashiro T."/>
            <person name="Shiraishi A."/>
            <person name="Nakayama K."/>
            <person name="Satake H."/>
        </authorList>
    </citation>
    <scope>NUCLEOTIDE SEQUENCE</scope>
</reference>
<dbReference type="Proteomes" id="UP001151760">
    <property type="component" value="Unassembled WGS sequence"/>
</dbReference>
<evidence type="ECO:0000256" key="1">
    <source>
        <dbReference type="SAM" id="MobiDB-lite"/>
    </source>
</evidence>
<sequence length="325" mass="38154">MRSKRNPKVPQNLEDYVHSINIIKSKNSKNESKNSGKSNEELSKGSQNKRYNVERKCDEYCVEDERINSGGNKDRERESSDKDEQRDQWSRLIMVHKGVNNKPLVVQKWSIDMCLNKTEPKRIPVWVKLRNVPMEAWSVKEKGIKDKIEIIYKSKNISEGTKKCGCGMNGSSEVMKNNEFKTVQNRKYWREDPNINRNPNGRNGQQGIMWNNRGYTIEYMKRNEKLVGESRSQKEKKNNVEEIQERTFKMVGAFPTNEMTEFQECIDNIEVLDLHSEGFHFTWTKSLRSPKCSTLKKLDRIMVNEDFVDIFQLAHGVFLPYLILF</sequence>
<comment type="caution">
    <text evidence="2">The sequence shown here is derived from an EMBL/GenBank/DDBJ whole genome shotgun (WGS) entry which is preliminary data.</text>
</comment>
<name>A0ABQ5ALG4_9ASTR</name>
<feature type="compositionally biased region" description="Basic and acidic residues" evidence="1">
    <location>
        <begin position="28"/>
        <end position="43"/>
    </location>
</feature>
<keyword evidence="2" id="KW-0808">Transferase</keyword>
<keyword evidence="2" id="KW-0548">Nucleotidyltransferase</keyword>
<feature type="region of interest" description="Disordered" evidence="1">
    <location>
        <begin position="67"/>
        <end position="86"/>
    </location>
</feature>
<accession>A0ABQ5ALG4</accession>
<reference evidence="2" key="2">
    <citation type="submission" date="2022-01" db="EMBL/GenBank/DDBJ databases">
        <authorList>
            <person name="Yamashiro T."/>
            <person name="Shiraishi A."/>
            <person name="Satake H."/>
            <person name="Nakayama K."/>
        </authorList>
    </citation>
    <scope>NUCLEOTIDE SEQUENCE</scope>
</reference>
<keyword evidence="2" id="KW-0695">RNA-directed DNA polymerase</keyword>
<dbReference type="GO" id="GO:0003964">
    <property type="term" value="F:RNA-directed DNA polymerase activity"/>
    <property type="evidence" value="ECO:0007669"/>
    <property type="project" value="UniProtKB-KW"/>
</dbReference>
<dbReference type="EMBL" id="BQNB010012298">
    <property type="protein sequence ID" value="GJT01794.1"/>
    <property type="molecule type" value="Genomic_DNA"/>
</dbReference>
<evidence type="ECO:0000313" key="2">
    <source>
        <dbReference type="EMBL" id="GJT01794.1"/>
    </source>
</evidence>
<feature type="region of interest" description="Disordered" evidence="1">
    <location>
        <begin position="1"/>
        <end position="49"/>
    </location>
</feature>
<keyword evidence="3" id="KW-1185">Reference proteome</keyword>
<gene>
    <name evidence="2" type="ORF">Tco_0822963</name>
</gene>
<proteinExistence type="predicted"/>
<protein>
    <submittedName>
        <fullName evidence="2">RNA-directed DNA polymerase, eukaryota, reverse transcriptase zinc-binding domain protein</fullName>
    </submittedName>
</protein>